<evidence type="ECO:0000313" key="1">
    <source>
        <dbReference type="EMBL" id="KAJ3520312.1"/>
    </source>
</evidence>
<accession>A0ACC1RIM6</accession>
<keyword evidence="2" id="KW-1185">Reference proteome</keyword>
<dbReference type="Proteomes" id="UP001148629">
    <property type="component" value="Unassembled WGS sequence"/>
</dbReference>
<name>A0ACC1RIM6_9HYPO</name>
<organism evidence="1 2">
    <name type="scientific">Fusarium decemcellulare</name>
    <dbReference type="NCBI Taxonomy" id="57161"/>
    <lineage>
        <taxon>Eukaryota</taxon>
        <taxon>Fungi</taxon>
        <taxon>Dikarya</taxon>
        <taxon>Ascomycota</taxon>
        <taxon>Pezizomycotina</taxon>
        <taxon>Sordariomycetes</taxon>
        <taxon>Hypocreomycetidae</taxon>
        <taxon>Hypocreales</taxon>
        <taxon>Nectriaceae</taxon>
        <taxon>Fusarium</taxon>
        <taxon>Fusarium decemcellulare species complex</taxon>
    </lineage>
</organism>
<gene>
    <name evidence="1" type="ORF">NM208_g13760</name>
</gene>
<comment type="caution">
    <text evidence="1">The sequence shown here is derived from an EMBL/GenBank/DDBJ whole genome shotgun (WGS) entry which is preliminary data.</text>
</comment>
<proteinExistence type="predicted"/>
<protein>
    <submittedName>
        <fullName evidence="1">Uncharacterized protein</fullName>
    </submittedName>
</protein>
<dbReference type="EMBL" id="JANRMS010002929">
    <property type="protein sequence ID" value="KAJ3520312.1"/>
    <property type="molecule type" value="Genomic_DNA"/>
</dbReference>
<reference evidence="1" key="1">
    <citation type="submission" date="2022-08" db="EMBL/GenBank/DDBJ databases">
        <title>Genome Sequence of Fusarium decemcellulare.</title>
        <authorList>
            <person name="Buettner E."/>
        </authorList>
    </citation>
    <scope>NUCLEOTIDE SEQUENCE</scope>
    <source>
        <strain evidence="1">Babe19</strain>
    </source>
</reference>
<evidence type="ECO:0000313" key="2">
    <source>
        <dbReference type="Proteomes" id="UP001148629"/>
    </source>
</evidence>
<sequence length="399" mass="44558">MFDDGKTRWSILKTDLGEVAPLEELAEVFTSSIHDVGLDRAREVFGHQLKRPFSPLHSSLYDQLSRNIAVLIVDESHDSKNEESVLNAAIRSLRYHYSFLLTGTPVYNTWEDLLGQTKLLACGGLFTDKEHYRKLFGAKGPPQGASVIVVPVHLEKDRASVMRISDFVSCGLSYLKRKADEETRKGFFKKAMAVLSKAEKLAACPILLKATQPGEEDQGETDGPPFEVRLQKALEKFVHEKKLQQGLSLDELDDERFSEFRFFWDQHSRRRRGTSTREDPDQSHNGNNNTESQEEGSSDAAIGINDENLVAVGRVVSQDDNVVYNEDQDDASSRPGDPEPDSNSGEIVDEETVDPPLATDSYFIRYDQVSCIVDELRGGEAIDVAREGLSTENASMIIS</sequence>